<keyword evidence="7 8" id="KW-0408">Iron</keyword>
<organism evidence="10 11">
    <name type="scientific">Acidiphilium acidophilum</name>
    <name type="common">Thiobacillus acidophilus</name>
    <dbReference type="NCBI Taxonomy" id="76588"/>
    <lineage>
        <taxon>Bacteria</taxon>
        <taxon>Pseudomonadati</taxon>
        <taxon>Pseudomonadota</taxon>
        <taxon>Alphaproteobacteria</taxon>
        <taxon>Acetobacterales</taxon>
        <taxon>Acidocellaceae</taxon>
        <taxon>Acidiphilium</taxon>
    </lineage>
</organism>
<keyword evidence="3 8" id="KW-0349">Heme</keyword>
<reference evidence="10 11" key="1">
    <citation type="submission" date="2023-11" db="EMBL/GenBank/DDBJ databases">
        <title>MicrobeMod: A computational toolkit for identifying prokaryotic methylation and restriction-modification with nanopore sequencing.</title>
        <authorList>
            <person name="Crits-Christoph A."/>
            <person name="Kang S.C."/>
            <person name="Lee H."/>
            <person name="Ostrov N."/>
        </authorList>
    </citation>
    <scope>NUCLEOTIDE SEQUENCE [LARGE SCALE GENOMIC DNA]</scope>
    <source>
        <strain evidence="10 11">DSMZ 700</strain>
    </source>
</reference>
<dbReference type="PANTHER" id="PTHR35008">
    <property type="entry name" value="BLL4482 PROTEIN-RELATED"/>
    <property type="match status" value="1"/>
</dbReference>
<dbReference type="InterPro" id="IPR051459">
    <property type="entry name" value="Cytochrome_c-type_DH"/>
</dbReference>
<comment type="cofactor">
    <cofactor evidence="1">
        <name>heme c</name>
        <dbReference type="ChEBI" id="CHEBI:61717"/>
    </cofactor>
</comment>
<comment type="caution">
    <text evidence="10">The sequence shown here is derived from an EMBL/GenBank/DDBJ whole genome shotgun (WGS) entry which is preliminary data.</text>
</comment>
<evidence type="ECO:0000256" key="2">
    <source>
        <dbReference type="ARBA" id="ARBA00022448"/>
    </source>
</evidence>
<dbReference type="InterPro" id="IPR009056">
    <property type="entry name" value="Cyt_c-like_dom"/>
</dbReference>
<proteinExistence type="predicted"/>
<dbReference type="GO" id="GO:0020037">
    <property type="term" value="F:heme binding"/>
    <property type="evidence" value="ECO:0007669"/>
    <property type="project" value="InterPro"/>
</dbReference>
<feature type="domain" description="Cytochrome c" evidence="9">
    <location>
        <begin position="86"/>
        <end position="195"/>
    </location>
</feature>
<dbReference type="GO" id="GO:0005506">
    <property type="term" value="F:iron ion binding"/>
    <property type="evidence" value="ECO:0007669"/>
    <property type="project" value="InterPro"/>
</dbReference>
<feature type="domain" description="Cytochrome c" evidence="9">
    <location>
        <begin position="237"/>
        <end position="348"/>
    </location>
</feature>
<dbReference type="InterPro" id="IPR008168">
    <property type="entry name" value="Cyt_C_IC"/>
</dbReference>
<sequence>MSGTGEKKFSKLQRILLAGGAVVVLAGAGFAVSAGVRTARAAMAAQGGVTTWPSAETAIAAKPAKGMDGWDIPQPVHMPSDPKQAALVKKGMFLTVAGDCMPCHSVAGEPEFAGGRAVGTPFGSVFSTNLTPDKKYGIGSMTDKQFYAAVHGGIDPGSSLVVFPKYEYPVMPYTAYSKLTYSDVMAIKAYLDTLKPVAIKNRPDTMFFPTDLRAGMLAWRLLFFHPHPVRYQKGWSQNVRHGAYLVQALEHCDACHTPRNIAMASIHSRYLAGGHIIDQAWYAPNITSSKSDGLGSWSDKAIYTYLHDDGDMKQGAPFGKMKAVVDDSLSRMPKQDVQDIVDYLRTLKPLKSHIPPAIPDAAASVAAGKTLYDDECARCHMKTGEGVNNNIPNLAHNQAVWNGRPIDVIGMMLAGFEPWHKDQTAMPMFGATLSDAQIADIANYVRTAWGNRGEPDATANTVAALRSEATIEVDLDTGSTKASLSADGKTRQFNDISGRVWVNGNRTDCRMTANFSTQYGKNPVLLGGACASQGNEFAGRVTVDGKVTPVVLMVRQVLHDNHVVGLHLFGPIGDGRTLDANIALQTVNY</sequence>
<feature type="domain" description="Cytochrome c" evidence="9">
    <location>
        <begin position="363"/>
        <end position="449"/>
    </location>
</feature>
<keyword evidence="2" id="KW-0813">Transport</keyword>
<dbReference type="GO" id="GO:0009055">
    <property type="term" value="F:electron transfer activity"/>
    <property type="evidence" value="ECO:0007669"/>
    <property type="project" value="InterPro"/>
</dbReference>
<protein>
    <submittedName>
        <fullName evidence="10">Cytochrome c</fullName>
    </submittedName>
</protein>
<evidence type="ECO:0000256" key="4">
    <source>
        <dbReference type="ARBA" id="ARBA00022660"/>
    </source>
</evidence>
<evidence type="ECO:0000256" key="5">
    <source>
        <dbReference type="ARBA" id="ARBA00022723"/>
    </source>
</evidence>
<gene>
    <name evidence="10" type="ORF">SIL87_14265</name>
</gene>
<evidence type="ECO:0000259" key="9">
    <source>
        <dbReference type="PROSITE" id="PS51007"/>
    </source>
</evidence>
<keyword evidence="11" id="KW-1185">Reference proteome</keyword>
<dbReference type="PRINTS" id="PR00605">
    <property type="entry name" value="CYTCHROMECIC"/>
</dbReference>
<evidence type="ECO:0000256" key="6">
    <source>
        <dbReference type="ARBA" id="ARBA00022982"/>
    </source>
</evidence>
<evidence type="ECO:0000256" key="8">
    <source>
        <dbReference type="PROSITE-ProRule" id="PRU00433"/>
    </source>
</evidence>
<dbReference type="EMBL" id="JAWXYB010000018">
    <property type="protein sequence ID" value="MDX5931928.1"/>
    <property type="molecule type" value="Genomic_DNA"/>
</dbReference>
<dbReference type="Pfam" id="PF00034">
    <property type="entry name" value="Cytochrom_C"/>
    <property type="match status" value="2"/>
</dbReference>
<name>A0AAW9DTB1_ACIAO</name>
<dbReference type="Gene3D" id="1.10.760.10">
    <property type="entry name" value="Cytochrome c-like domain"/>
    <property type="match status" value="1"/>
</dbReference>
<dbReference type="PROSITE" id="PS51007">
    <property type="entry name" value="CYTC"/>
    <property type="match status" value="3"/>
</dbReference>
<accession>A0AAW9DTB1</accession>
<evidence type="ECO:0000256" key="7">
    <source>
        <dbReference type="ARBA" id="ARBA00023004"/>
    </source>
</evidence>
<dbReference type="SUPFAM" id="SSF46626">
    <property type="entry name" value="Cytochrome c"/>
    <property type="match status" value="3"/>
</dbReference>
<evidence type="ECO:0000313" key="10">
    <source>
        <dbReference type="EMBL" id="MDX5931928.1"/>
    </source>
</evidence>
<dbReference type="PANTHER" id="PTHR35008:SF8">
    <property type="entry name" value="ALCOHOL DEHYDROGENASE CYTOCHROME C SUBUNIT"/>
    <property type="match status" value="1"/>
</dbReference>
<dbReference type="AlphaFoldDB" id="A0AAW9DTB1"/>
<keyword evidence="4" id="KW-0679">Respiratory chain</keyword>
<evidence type="ECO:0000256" key="3">
    <source>
        <dbReference type="ARBA" id="ARBA00022617"/>
    </source>
</evidence>
<keyword evidence="5 8" id="KW-0479">Metal-binding</keyword>
<evidence type="ECO:0000256" key="1">
    <source>
        <dbReference type="ARBA" id="ARBA00001926"/>
    </source>
</evidence>
<keyword evidence="6" id="KW-0249">Electron transport</keyword>
<evidence type="ECO:0000313" key="11">
    <source>
        <dbReference type="Proteomes" id="UP001279553"/>
    </source>
</evidence>
<dbReference type="Proteomes" id="UP001279553">
    <property type="component" value="Unassembled WGS sequence"/>
</dbReference>
<dbReference type="InterPro" id="IPR036909">
    <property type="entry name" value="Cyt_c-like_dom_sf"/>
</dbReference>
<dbReference type="RefSeq" id="WP_319614806.1">
    <property type="nucleotide sequence ID" value="NZ_JAWXYB010000018.1"/>
</dbReference>